<dbReference type="InterPro" id="IPR013486">
    <property type="entry name" value="SpoIID/LytB"/>
</dbReference>
<evidence type="ECO:0000313" key="3">
    <source>
        <dbReference type="EMBL" id="NYI09231.1"/>
    </source>
</evidence>
<reference evidence="3 4" key="1">
    <citation type="submission" date="2020-07" db="EMBL/GenBank/DDBJ databases">
        <title>Sequencing the genomes of 1000 actinobacteria strains.</title>
        <authorList>
            <person name="Klenk H.-P."/>
        </authorList>
    </citation>
    <scope>NUCLEOTIDE SEQUENCE [LARGE SCALE GENOMIC DNA]</scope>
    <source>
        <strain evidence="3 4">DSM 18248</strain>
    </source>
</reference>
<dbReference type="GO" id="GO:0030435">
    <property type="term" value="P:sporulation resulting in formation of a cellular spore"/>
    <property type="evidence" value="ECO:0007669"/>
    <property type="project" value="InterPro"/>
</dbReference>
<sequence>MGTRTRLLAVAAAAALLTPVGPAAAADPLELQGRGFGHGIGLSQHGAQRAATQGVGWKEIVRTYYPGTRLGKAGGQVAVLLSADDDGDTRVLARPGLTLRKVGTTKRWSLQRLDRRARQWRVRADDRGRSVLQARRGGAGWRTSKRFGGDAEFSARGPVTVVTPQGRTAYRGRVRSASADASGTDRDTVNRVSLEDYLRGVVPREVPALWDPDAVRAQAVAARTYAAFERGEPLAGHYQICDTDRCQVYGGASAEHPASDEAIRATRTTVLVSGGEPIFAQFSASNGGYSVAGPFDYLPAREDPWDPYTWTRTVPVADLETAFDTIGDYESIEVVERDGRGAFGGRVVRVTVTGSEGSSTVSGDTFRSRLGLPSTMFRTTDL</sequence>
<keyword evidence="4" id="KW-1185">Reference proteome</keyword>
<name>A0A7Y9YBM7_9ACTN</name>
<gene>
    <name evidence="3" type="ORF">BKA05_000746</name>
</gene>
<protein>
    <submittedName>
        <fullName evidence="3">SpoIID/LytB domain protein</fullName>
    </submittedName>
</protein>
<keyword evidence="1" id="KW-0732">Signal</keyword>
<feature type="chain" id="PRO_5031040138" evidence="1">
    <location>
        <begin position="26"/>
        <end position="382"/>
    </location>
</feature>
<comment type="caution">
    <text evidence="3">The sequence shown here is derived from an EMBL/GenBank/DDBJ whole genome shotgun (WGS) entry which is preliminary data.</text>
</comment>
<organism evidence="3 4">
    <name type="scientific">Nocardioides marinus</name>
    <dbReference type="NCBI Taxonomy" id="374514"/>
    <lineage>
        <taxon>Bacteria</taxon>
        <taxon>Bacillati</taxon>
        <taxon>Actinomycetota</taxon>
        <taxon>Actinomycetes</taxon>
        <taxon>Propionibacteriales</taxon>
        <taxon>Nocardioidaceae</taxon>
        <taxon>Nocardioides</taxon>
    </lineage>
</organism>
<feature type="signal peptide" evidence="1">
    <location>
        <begin position="1"/>
        <end position="25"/>
    </location>
</feature>
<dbReference type="NCBIfam" id="TIGR02669">
    <property type="entry name" value="SpoIID_LytB"/>
    <property type="match status" value="1"/>
</dbReference>
<proteinExistence type="predicted"/>
<accession>A0A7Y9YBM7</accession>
<dbReference type="RefSeq" id="WP_179530244.1">
    <property type="nucleotide sequence ID" value="NZ_BAAAPP010000012.1"/>
</dbReference>
<feature type="domain" description="Sporulation stage II protein D amidase enhancer LytB N-terminal" evidence="2">
    <location>
        <begin position="185"/>
        <end position="272"/>
    </location>
</feature>
<dbReference type="InterPro" id="IPR013693">
    <property type="entry name" value="SpoIID/LytB_N"/>
</dbReference>
<dbReference type="AlphaFoldDB" id="A0A7Y9YBM7"/>
<dbReference type="Proteomes" id="UP000537326">
    <property type="component" value="Unassembled WGS sequence"/>
</dbReference>
<dbReference type="EMBL" id="JACBZI010000001">
    <property type="protein sequence ID" value="NYI09231.1"/>
    <property type="molecule type" value="Genomic_DNA"/>
</dbReference>
<evidence type="ECO:0000313" key="4">
    <source>
        <dbReference type="Proteomes" id="UP000537326"/>
    </source>
</evidence>
<evidence type="ECO:0000259" key="2">
    <source>
        <dbReference type="Pfam" id="PF08486"/>
    </source>
</evidence>
<dbReference type="InterPro" id="IPR006311">
    <property type="entry name" value="TAT_signal"/>
</dbReference>
<dbReference type="PROSITE" id="PS51318">
    <property type="entry name" value="TAT"/>
    <property type="match status" value="1"/>
</dbReference>
<evidence type="ECO:0000256" key="1">
    <source>
        <dbReference type="SAM" id="SignalP"/>
    </source>
</evidence>
<dbReference type="Pfam" id="PF08486">
    <property type="entry name" value="SpoIID"/>
    <property type="match status" value="1"/>
</dbReference>